<dbReference type="EMBL" id="SLWV01000008">
    <property type="protein sequence ID" value="TCO76474.1"/>
    <property type="molecule type" value="Genomic_DNA"/>
</dbReference>
<evidence type="ECO:0000313" key="5">
    <source>
        <dbReference type="Proteomes" id="UP000294919"/>
    </source>
</evidence>
<dbReference type="SUPFAM" id="SSF53271">
    <property type="entry name" value="PRTase-like"/>
    <property type="match status" value="1"/>
</dbReference>
<comment type="similarity">
    <text evidence="1">Belongs to the ComF/GntX family.</text>
</comment>
<dbReference type="InterPro" id="IPR051910">
    <property type="entry name" value="ComF/GntX_DNA_util-trans"/>
</dbReference>
<dbReference type="AlphaFoldDB" id="A0A4R2KRZ1"/>
<dbReference type="CDD" id="cd06223">
    <property type="entry name" value="PRTases_typeI"/>
    <property type="match status" value="1"/>
</dbReference>
<dbReference type="InterPro" id="IPR044005">
    <property type="entry name" value="DZR_2"/>
</dbReference>
<reference evidence="4 5" key="1">
    <citation type="submission" date="2019-03" db="EMBL/GenBank/DDBJ databases">
        <title>Genomic Encyclopedia of Type Strains, Phase IV (KMG-IV): sequencing the most valuable type-strain genomes for metagenomic binning, comparative biology and taxonomic classification.</title>
        <authorList>
            <person name="Goeker M."/>
        </authorList>
    </citation>
    <scope>NUCLEOTIDE SEQUENCE [LARGE SCALE GENOMIC DNA]</scope>
    <source>
        <strain evidence="4 5">DSM 102940</strain>
    </source>
</reference>
<dbReference type="Gene3D" id="3.40.50.2020">
    <property type="match status" value="1"/>
</dbReference>
<dbReference type="Proteomes" id="UP000294919">
    <property type="component" value="Unassembled WGS sequence"/>
</dbReference>
<dbReference type="InterPro" id="IPR029057">
    <property type="entry name" value="PRTase-like"/>
</dbReference>
<organism evidence="4 5">
    <name type="scientific">Marinisporobacter balticus</name>
    <dbReference type="NCBI Taxonomy" id="2018667"/>
    <lineage>
        <taxon>Bacteria</taxon>
        <taxon>Bacillati</taxon>
        <taxon>Bacillota</taxon>
        <taxon>Clostridia</taxon>
        <taxon>Peptostreptococcales</taxon>
        <taxon>Thermotaleaceae</taxon>
        <taxon>Marinisporobacter</taxon>
    </lineage>
</organism>
<comment type="caution">
    <text evidence="4">The sequence shown here is derived from an EMBL/GenBank/DDBJ whole genome shotgun (WGS) entry which is preliminary data.</text>
</comment>
<sequence>MNDKRFSLYIDTVLNFIYPRNIYCILCGKSIEKTEKYSLCNACREKIKFIDDHSCEKCGKPLAELYFQSKCPDCIKTNHAYTKGFSCVEYDDYTKKLVHKLKYKNDRYLSYHMAEMMIEKLQKQGVEDIDLIIPTPLHKKKERKRGFNQAYLLAKYIGKAMNLKVDRKSLIKAKETQSQNQLSKDERKNNLKDAFYVVSKDAFKDKKILIIDDVYTTGSTMNACSEEILKAKPRGIFIMSFATGKNI</sequence>
<gene>
    <name evidence="4" type="ORF">EV214_10876</name>
</gene>
<accession>A0A4R2KRZ1</accession>
<evidence type="ECO:0000259" key="2">
    <source>
        <dbReference type="Pfam" id="PF00156"/>
    </source>
</evidence>
<feature type="domain" description="Double zinc ribbon" evidence="3">
    <location>
        <begin position="13"/>
        <end position="74"/>
    </location>
</feature>
<name>A0A4R2KRZ1_9FIRM</name>
<evidence type="ECO:0000256" key="1">
    <source>
        <dbReference type="ARBA" id="ARBA00008007"/>
    </source>
</evidence>
<dbReference type="Pfam" id="PF18912">
    <property type="entry name" value="DZR_2"/>
    <property type="match status" value="1"/>
</dbReference>
<dbReference type="PANTHER" id="PTHR47505:SF1">
    <property type="entry name" value="DNA UTILIZATION PROTEIN YHGH"/>
    <property type="match status" value="1"/>
</dbReference>
<protein>
    <submittedName>
        <fullName evidence="4">ComF family protein</fullName>
    </submittedName>
</protein>
<evidence type="ECO:0000313" key="4">
    <source>
        <dbReference type="EMBL" id="TCO76474.1"/>
    </source>
</evidence>
<dbReference type="OrthoDB" id="9779910at2"/>
<dbReference type="InterPro" id="IPR000836">
    <property type="entry name" value="PRTase_dom"/>
</dbReference>
<feature type="domain" description="Phosphoribosyltransferase" evidence="2">
    <location>
        <begin position="145"/>
        <end position="236"/>
    </location>
</feature>
<proteinExistence type="inferred from homology"/>
<dbReference type="PANTHER" id="PTHR47505">
    <property type="entry name" value="DNA UTILIZATION PROTEIN YHGH"/>
    <property type="match status" value="1"/>
</dbReference>
<dbReference type="Pfam" id="PF00156">
    <property type="entry name" value="Pribosyltran"/>
    <property type="match status" value="1"/>
</dbReference>
<evidence type="ECO:0000259" key="3">
    <source>
        <dbReference type="Pfam" id="PF18912"/>
    </source>
</evidence>
<dbReference type="RefSeq" id="WP_132244448.1">
    <property type="nucleotide sequence ID" value="NZ_SLWV01000008.1"/>
</dbReference>
<keyword evidence="5" id="KW-1185">Reference proteome</keyword>